<dbReference type="Proteomes" id="UP000499080">
    <property type="component" value="Unassembled WGS sequence"/>
</dbReference>
<sequence>MFLRLDTLQAPKVSHSSLISSKLEARVYIGDQEINKLGNFSFPLIIDNSDAVIAALDNVKNVSCGLKEKVGIKGTLQLICELLKTLVNNSDVNSEAVNFLMEQVAFLGSKKFARRYSSDIMIFSSLMYIIAPSAYRFLRQSGYLVLPHPNTINHDCTKYIVSPQLEQLDSYFLLYIKQKFKYLEEKEQVVILMLDEVHIKEYFDYKDCSTSCMSYDSETSASSAQDFMVKSIVSQYKDAVHILPVHTVSGNVLHEFIKEK</sequence>
<feature type="domain" description="Transposable element P transposase-like RNase H" evidence="1">
    <location>
        <begin position="172"/>
        <end position="259"/>
    </location>
</feature>
<evidence type="ECO:0000313" key="2">
    <source>
        <dbReference type="EMBL" id="GBM96062.1"/>
    </source>
</evidence>
<organism evidence="2 3">
    <name type="scientific">Araneus ventricosus</name>
    <name type="common">Orbweaver spider</name>
    <name type="synonym">Epeira ventricosa</name>
    <dbReference type="NCBI Taxonomy" id="182803"/>
    <lineage>
        <taxon>Eukaryota</taxon>
        <taxon>Metazoa</taxon>
        <taxon>Ecdysozoa</taxon>
        <taxon>Arthropoda</taxon>
        <taxon>Chelicerata</taxon>
        <taxon>Arachnida</taxon>
        <taxon>Araneae</taxon>
        <taxon>Araneomorphae</taxon>
        <taxon>Entelegynae</taxon>
        <taxon>Araneoidea</taxon>
        <taxon>Araneidae</taxon>
        <taxon>Araneus</taxon>
    </lineage>
</organism>
<protein>
    <recommendedName>
        <fullName evidence="1">Transposable element P transposase-like RNase H domain-containing protein</fullName>
    </recommendedName>
</protein>
<gene>
    <name evidence="2" type="ORF">AVEN_111454_1</name>
</gene>
<dbReference type="EMBL" id="BGPR01004113">
    <property type="protein sequence ID" value="GBM96062.1"/>
    <property type="molecule type" value="Genomic_DNA"/>
</dbReference>
<accession>A0A4Y2K427</accession>
<name>A0A4Y2K427_ARAVE</name>
<dbReference type="InterPro" id="IPR048365">
    <property type="entry name" value="TNP-like_RNaseH_N"/>
</dbReference>
<comment type="caution">
    <text evidence="2">The sequence shown here is derived from an EMBL/GenBank/DDBJ whole genome shotgun (WGS) entry which is preliminary data.</text>
</comment>
<evidence type="ECO:0000313" key="3">
    <source>
        <dbReference type="Proteomes" id="UP000499080"/>
    </source>
</evidence>
<keyword evidence="3" id="KW-1185">Reference proteome</keyword>
<dbReference type="AlphaFoldDB" id="A0A4Y2K427"/>
<proteinExistence type="predicted"/>
<dbReference type="OrthoDB" id="6513171at2759"/>
<reference evidence="2 3" key="1">
    <citation type="journal article" date="2019" name="Sci. Rep.">
        <title>Orb-weaving spider Araneus ventricosus genome elucidates the spidroin gene catalogue.</title>
        <authorList>
            <person name="Kono N."/>
            <person name="Nakamura H."/>
            <person name="Ohtoshi R."/>
            <person name="Moran D.A.P."/>
            <person name="Shinohara A."/>
            <person name="Yoshida Y."/>
            <person name="Fujiwara M."/>
            <person name="Mori M."/>
            <person name="Tomita M."/>
            <person name="Arakawa K."/>
        </authorList>
    </citation>
    <scope>NUCLEOTIDE SEQUENCE [LARGE SCALE GENOMIC DNA]</scope>
</reference>
<evidence type="ECO:0000259" key="1">
    <source>
        <dbReference type="Pfam" id="PF21787"/>
    </source>
</evidence>
<dbReference type="Pfam" id="PF21787">
    <property type="entry name" value="TNP-like_RNaseH_N"/>
    <property type="match status" value="1"/>
</dbReference>